<dbReference type="CDD" id="cd18081">
    <property type="entry name" value="RlmH-like"/>
    <property type="match status" value="1"/>
</dbReference>
<evidence type="ECO:0000256" key="5">
    <source>
        <dbReference type="ARBA" id="ARBA00038303"/>
    </source>
</evidence>
<comment type="function">
    <text evidence="6">Specifically methylates the pseudouridine at position 1915 (m3Psi1915) in 23S rRNA.</text>
</comment>
<dbReference type="OrthoDB" id="9806643at2"/>
<evidence type="ECO:0000313" key="8">
    <source>
        <dbReference type="Proteomes" id="UP000075737"/>
    </source>
</evidence>
<dbReference type="InterPro" id="IPR029026">
    <property type="entry name" value="tRNA_m1G_MTases_N"/>
</dbReference>
<gene>
    <name evidence="6 7" type="primary">rlmH</name>
    <name evidence="7" type="ORF">ATZ99_13420</name>
</gene>
<organism evidence="7 8">
    <name type="scientific">Thermovenabulum gondwanense</name>
    <dbReference type="NCBI Taxonomy" id="520767"/>
    <lineage>
        <taxon>Bacteria</taxon>
        <taxon>Bacillati</taxon>
        <taxon>Bacillota</taxon>
        <taxon>Clostridia</taxon>
        <taxon>Thermosediminibacterales</taxon>
        <taxon>Thermosediminibacteraceae</taxon>
        <taxon>Thermovenabulum</taxon>
    </lineage>
</organism>
<evidence type="ECO:0000256" key="2">
    <source>
        <dbReference type="ARBA" id="ARBA00022603"/>
    </source>
</evidence>
<comment type="catalytic activity">
    <reaction evidence="6">
        <text>pseudouridine(1915) in 23S rRNA + S-adenosyl-L-methionine = N(3)-methylpseudouridine(1915) in 23S rRNA + S-adenosyl-L-homocysteine + H(+)</text>
        <dbReference type="Rhea" id="RHEA:42752"/>
        <dbReference type="Rhea" id="RHEA-COMP:10221"/>
        <dbReference type="Rhea" id="RHEA-COMP:10222"/>
        <dbReference type="ChEBI" id="CHEBI:15378"/>
        <dbReference type="ChEBI" id="CHEBI:57856"/>
        <dbReference type="ChEBI" id="CHEBI:59789"/>
        <dbReference type="ChEBI" id="CHEBI:65314"/>
        <dbReference type="ChEBI" id="CHEBI:74486"/>
        <dbReference type="EC" id="2.1.1.177"/>
    </reaction>
</comment>
<dbReference type="NCBIfam" id="NF000985">
    <property type="entry name" value="PRK00103.1-3"/>
    <property type="match status" value="1"/>
</dbReference>
<dbReference type="GO" id="GO:0005737">
    <property type="term" value="C:cytoplasm"/>
    <property type="evidence" value="ECO:0007669"/>
    <property type="project" value="UniProtKB-SubCell"/>
</dbReference>
<keyword evidence="2 6" id="KW-0489">Methyltransferase</keyword>
<dbReference type="PATRIC" id="fig|520767.4.peg.1444"/>
<dbReference type="Pfam" id="PF02590">
    <property type="entry name" value="SPOUT_MTase"/>
    <property type="match status" value="1"/>
</dbReference>
<evidence type="ECO:0000256" key="6">
    <source>
        <dbReference type="HAMAP-Rule" id="MF_00658"/>
    </source>
</evidence>
<dbReference type="RefSeq" id="WP_068748462.1">
    <property type="nucleotide sequence ID" value="NZ_LOHZ01000030.1"/>
</dbReference>
<sequence>MNVHIIAVGKVKERYLREGIKEYEKRLLPYCKINTIEVMEEEAPAQAIAIEREALLKKEGERILKALKPHSYKIVLAVEGERHTSESMASKMEKLMLMGISDFTFIIGSSFGLYSEIKKTADLVLSFSDFTFPHQMMRLILLEQIYRWMKIIKKEPYHR</sequence>
<evidence type="ECO:0000256" key="1">
    <source>
        <dbReference type="ARBA" id="ARBA00022552"/>
    </source>
</evidence>
<comment type="caution">
    <text evidence="7">The sequence shown here is derived from an EMBL/GenBank/DDBJ whole genome shotgun (WGS) entry which is preliminary data.</text>
</comment>
<evidence type="ECO:0000256" key="3">
    <source>
        <dbReference type="ARBA" id="ARBA00022679"/>
    </source>
</evidence>
<keyword evidence="3 6" id="KW-0808">Transferase</keyword>
<feature type="binding site" evidence="6">
    <location>
        <position position="76"/>
    </location>
    <ligand>
        <name>S-adenosyl-L-methionine</name>
        <dbReference type="ChEBI" id="CHEBI:59789"/>
    </ligand>
</feature>
<dbReference type="Gene3D" id="3.40.1280.10">
    <property type="match status" value="1"/>
</dbReference>
<comment type="similarity">
    <text evidence="5 6">Belongs to the RNA methyltransferase RlmH family.</text>
</comment>
<dbReference type="EC" id="2.1.1.177" evidence="6"/>
<keyword evidence="1 6" id="KW-0698">rRNA processing</keyword>
<dbReference type="PIRSF" id="PIRSF004505">
    <property type="entry name" value="MT_bac"/>
    <property type="match status" value="1"/>
</dbReference>
<evidence type="ECO:0000256" key="4">
    <source>
        <dbReference type="ARBA" id="ARBA00022691"/>
    </source>
</evidence>
<dbReference type="EMBL" id="LOHZ01000030">
    <property type="protein sequence ID" value="KYO66150.1"/>
    <property type="molecule type" value="Genomic_DNA"/>
</dbReference>
<dbReference type="PANTHER" id="PTHR33603:SF1">
    <property type="entry name" value="RIBOSOMAL RNA LARGE SUBUNIT METHYLTRANSFERASE H"/>
    <property type="match status" value="1"/>
</dbReference>
<keyword evidence="4 6" id="KW-0949">S-adenosyl-L-methionine</keyword>
<protein>
    <recommendedName>
        <fullName evidence="6">Ribosomal RNA large subunit methyltransferase H</fullName>
        <ecNumber evidence="6">2.1.1.177</ecNumber>
    </recommendedName>
    <alternativeName>
        <fullName evidence="6">23S rRNA (pseudouridine1915-N3)-methyltransferase</fullName>
    </alternativeName>
    <alternativeName>
        <fullName evidence="6">23S rRNA m3Psi1915 methyltransferase</fullName>
    </alternativeName>
    <alternativeName>
        <fullName evidence="6">rRNA (pseudouridine-N3-)-methyltransferase RlmH</fullName>
    </alternativeName>
</protein>
<comment type="subunit">
    <text evidence="6">Homodimer.</text>
</comment>
<name>A0A162MII8_9FIRM</name>
<feature type="binding site" evidence="6">
    <location>
        <position position="108"/>
    </location>
    <ligand>
        <name>S-adenosyl-L-methionine</name>
        <dbReference type="ChEBI" id="CHEBI:59789"/>
    </ligand>
</feature>
<dbReference type="GO" id="GO:0070038">
    <property type="term" value="F:rRNA (pseudouridine-N3-)-methyltransferase activity"/>
    <property type="evidence" value="ECO:0007669"/>
    <property type="project" value="UniProtKB-UniRule"/>
</dbReference>
<dbReference type="PANTHER" id="PTHR33603">
    <property type="entry name" value="METHYLTRANSFERASE"/>
    <property type="match status" value="1"/>
</dbReference>
<reference evidence="7 8" key="1">
    <citation type="submission" date="2015-12" db="EMBL/GenBank/DDBJ databases">
        <title>Draft genome of Thermovenabulum gondwanense isolated from a red thermophilic microbial mat colonisisng an outflow channel of a bore well.</title>
        <authorList>
            <person name="Patel B.K."/>
        </authorList>
    </citation>
    <scope>NUCLEOTIDE SEQUENCE [LARGE SCALE GENOMIC DNA]</scope>
    <source>
        <strain evidence="7 8">R270</strain>
    </source>
</reference>
<proteinExistence type="inferred from homology"/>
<keyword evidence="8" id="KW-1185">Reference proteome</keyword>
<dbReference type="HAMAP" id="MF_00658">
    <property type="entry name" value="23SrRNA_methyltr_H"/>
    <property type="match status" value="1"/>
</dbReference>
<dbReference type="InterPro" id="IPR029028">
    <property type="entry name" value="Alpha/beta_knot_MTases"/>
</dbReference>
<dbReference type="AlphaFoldDB" id="A0A162MII8"/>
<dbReference type="Proteomes" id="UP000075737">
    <property type="component" value="Unassembled WGS sequence"/>
</dbReference>
<comment type="caution">
    <text evidence="6">Lacks conserved residue(s) required for the propagation of feature annotation.</text>
</comment>
<dbReference type="STRING" id="520767.ATZ99_13420"/>
<keyword evidence="6" id="KW-0963">Cytoplasm</keyword>
<evidence type="ECO:0000313" key="7">
    <source>
        <dbReference type="EMBL" id="KYO66150.1"/>
    </source>
</evidence>
<comment type="subcellular location">
    <subcellularLocation>
        <location evidence="6">Cytoplasm</location>
    </subcellularLocation>
</comment>
<dbReference type="InterPro" id="IPR003742">
    <property type="entry name" value="RlmH-like"/>
</dbReference>
<dbReference type="SUPFAM" id="SSF75217">
    <property type="entry name" value="alpha/beta knot"/>
    <property type="match status" value="1"/>
</dbReference>
<accession>A0A162MII8</accession>